<feature type="compositionally biased region" description="Acidic residues" evidence="1">
    <location>
        <begin position="117"/>
        <end position="128"/>
    </location>
</feature>
<evidence type="ECO:0000256" key="1">
    <source>
        <dbReference type="SAM" id="MobiDB-lite"/>
    </source>
</evidence>
<dbReference type="AlphaFoldDB" id="A0AA39WQ34"/>
<accession>A0AA39WQ34</accession>
<proteinExistence type="predicted"/>
<feature type="compositionally biased region" description="Acidic residues" evidence="1">
    <location>
        <begin position="140"/>
        <end position="172"/>
    </location>
</feature>
<dbReference type="PANTHER" id="PTHR36826">
    <property type="entry name" value="PROTEIN ECM13"/>
    <property type="match status" value="1"/>
</dbReference>
<dbReference type="Proteomes" id="UP001175000">
    <property type="component" value="Unassembled WGS sequence"/>
</dbReference>
<dbReference type="EMBL" id="JAULSU010000004">
    <property type="protein sequence ID" value="KAK0619441.1"/>
    <property type="molecule type" value="Genomic_DNA"/>
</dbReference>
<organism evidence="2 3">
    <name type="scientific">Immersiella caudata</name>
    <dbReference type="NCBI Taxonomy" id="314043"/>
    <lineage>
        <taxon>Eukaryota</taxon>
        <taxon>Fungi</taxon>
        <taxon>Dikarya</taxon>
        <taxon>Ascomycota</taxon>
        <taxon>Pezizomycotina</taxon>
        <taxon>Sordariomycetes</taxon>
        <taxon>Sordariomycetidae</taxon>
        <taxon>Sordariales</taxon>
        <taxon>Lasiosphaeriaceae</taxon>
        <taxon>Immersiella</taxon>
    </lineage>
</organism>
<feature type="region of interest" description="Disordered" evidence="1">
    <location>
        <begin position="89"/>
        <end position="211"/>
    </location>
</feature>
<evidence type="ECO:0000313" key="3">
    <source>
        <dbReference type="Proteomes" id="UP001175000"/>
    </source>
</evidence>
<protein>
    <submittedName>
        <fullName evidence="2">Uncharacterized protein</fullName>
    </submittedName>
</protein>
<gene>
    <name evidence="2" type="ORF">B0T14DRAFT_519296</name>
</gene>
<feature type="region of interest" description="Disordered" evidence="1">
    <location>
        <begin position="1"/>
        <end position="22"/>
    </location>
</feature>
<dbReference type="InterPro" id="IPR037738">
    <property type="entry name" value="Ecm13-like"/>
</dbReference>
<evidence type="ECO:0000313" key="2">
    <source>
        <dbReference type="EMBL" id="KAK0619441.1"/>
    </source>
</evidence>
<comment type="caution">
    <text evidence="2">The sequence shown here is derived from an EMBL/GenBank/DDBJ whole genome shotgun (WGS) entry which is preliminary data.</text>
</comment>
<sequence length="257" mass="28053">MPRHFPPHNSQDSESSAFPKATGLPLRAGCPIAGQPDSATVAYLYRLSKLARVKLYQEVTFPDRNLLRIVGHANLLDDVLQRLDDADVDSQDSWCCSDSDGEEEEEETDFGDVGVGEVEEIEVGDGDGLDYYPHLRGESDSDSESDSESDKESDDSEDWEDFKGEEDGDSSGEESVNQCPCCEDGNAGGEQKSRVKVVDSAAGDETETSSRLQTGDFPVCIEKLVDAVDAMSAEVRPRPSGFRNGCLVQFLGPPSWW</sequence>
<reference evidence="2" key="1">
    <citation type="submission" date="2023-06" db="EMBL/GenBank/DDBJ databases">
        <title>Genome-scale phylogeny and comparative genomics of the fungal order Sordariales.</title>
        <authorList>
            <consortium name="Lawrence Berkeley National Laboratory"/>
            <person name="Hensen N."/>
            <person name="Bonometti L."/>
            <person name="Westerberg I."/>
            <person name="Brannstrom I.O."/>
            <person name="Guillou S."/>
            <person name="Cros-Aarteil S."/>
            <person name="Calhoun S."/>
            <person name="Haridas S."/>
            <person name="Kuo A."/>
            <person name="Mondo S."/>
            <person name="Pangilinan J."/>
            <person name="Riley R."/>
            <person name="Labutti K."/>
            <person name="Andreopoulos B."/>
            <person name="Lipzen A."/>
            <person name="Chen C."/>
            <person name="Yanf M."/>
            <person name="Daum C."/>
            <person name="Ng V."/>
            <person name="Clum A."/>
            <person name="Steindorff A."/>
            <person name="Ohm R."/>
            <person name="Martin F."/>
            <person name="Silar P."/>
            <person name="Natvig D."/>
            <person name="Lalanne C."/>
            <person name="Gautier V."/>
            <person name="Ament-Velasquez S.L."/>
            <person name="Kruys A."/>
            <person name="Hutchinson M.I."/>
            <person name="Powell A.J."/>
            <person name="Barry K."/>
            <person name="Miller A.N."/>
            <person name="Grigoriev I.V."/>
            <person name="Debuchy R."/>
            <person name="Gladieux P."/>
            <person name="Thoren M.H."/>
            <person name="Johannesson H."/>
        </authorList>
    </citation>
    <scope>NUCLEOTIDE SEQUENCE</scope>
    <source>
        <strain evidence="2">CBS 606.72</strain>
    </source>
</reference>
<keyword evidence="3" id="KW-1185">Reference proteome</keyword>
<feature type="compositionally biased region" description="Acidic residues" evidence="1">
    <location>
        <begin position="99"/>
        <end position="110"/>
    </location>
</feature>
<dbReference type="PANTHER" id="PTHR36826:SF1">
    <property type="entry name" value="PROTEIN ECM13"/>
    <property type="match status" value="1"/>
</dbReference>
<name>A0AA39WQ34_9PEZI</name>